<comment type="function">
    <text evidence="7">Component of the NuA4 histone acetyltransferase complex which is involved in transcriptional activation of selected genes principally by acetylation of nucleosomal histone H4 and H2A. The NuA4 complex is also involved in DNA repair.</text>
</comment>
<dbReference type="Pfam" id="PF07904">
    <property type="entry name" value="Eaf7"/>
    <property type="match status" value="1"/>
</dbReference>
<proteinExistence type="inferred from homology"/>
<evidence type="ECO:0000256" key="4">
    <source>
        <dbReference type="ARBA" id="ARBA00023015"/>
    </source>
</evidence>
<evidence type="ECO:0000256" key="2">
    <source>
        <dbReference type="ARBA" id="ARBA00007117"/>
    </source>
</evidence>
<dbReference type="AlphaFoldDB" id="A0A0U1M2A2"/>
<dbReference type="GO" id="GO:0006357">
    <property type="term" value="P:regulation of transcription by RNA polymerase II"/>
    <property type="evidence" value="ECO:0007669"/>
    <property type="project" value="TreeGrafter"/>
</dbReference>
<gene>
    <name evidence="9" type="ORF">PISL3812_06747</name>
</gene>
<feature type="region of interest" description="Disordered" evidence="8">
    <location>
        <begin position="1"/>
        <end position="45"/>
    </location>
</feature>
<organism evidence="9 10">
    <name type="scientific">Talaromyces islandicus</name>
    <name type="common">Penicillium islandicum</name>
    <dbReference type="NCBI Taxonomy" id="28573"/>
    <lineage>
        <taxon>Eukaryota</taxon>
        <taxon>Fungi</taxon>
        <taxon>Dikarya</taxon>
        <taxon>Ascomycota</taxon>
        <taxon>Pezizomycotina</taxon>
        <taxon>Eurotiomycetes</taxon>
        <taxon>Eurotiomycetidae</taxon>
        <taxon>Eurotiales</taxon>
        <taxon>Trichocomaceae</taxon>
        <taxon>Talaromyces</taxon>
        <taxon>Talaromyces sect. Islandici</taxon>
    </lineage>
</organism>
<comment type="similarity">
    <text evidence="2">Belongs to the EAF7 family.</text>
</comment>
<evidence type="ECO:0008006" key="11">
    <source>
        <dbReference type="Google" id="ProtNLM"/>
    </source>
</evidence>
<accession>A0A0U1M2A2</accession>
<name>A0A0U1M2A2_TALIS</name>
<keyword evidence="10" id="KW-1185">Reference proteome</keyword>
<dbReference type="STRING" id="28573.A0A0U1M2A2"/>
<evidence type="ECO:0000313" key="9">
    <source>
        <dbReference type="EMBL" id="CRG89708.1"/>
    </source>
</evidence>
<feature type="region of interest" description="Disordered" evidence="8">
    <location>
        <begin position="150"/>
        <end position="296"/>
    </location>
</feature>
<evidence type="ECO:0000256" key="3">
    <source>
        <dbReference type="ARBA" id="ARBA00022853"/>
    </source>
</evidence>
<evidence type="ECO:0000256" key="1">
    <source>
        <dbReference type="ARBA" id="ARBA00004123"/>
    </source>
</evidence>
<dbReference type="OrthoDB" id="5595141at2759"/>
<feature type="compositionally biased region" description="Basic and acidic residues" evidence="8">
    <location>
        <begin position="153"/>
        <end position="168"/>
    </location>
</feature>
<evidence type="ECO:0000313" key="10">
    <source>
        <dbReference type="Proteomes" id="UP000054383"/>
    </source>
</evidence>
<keyword evidence="3" id="KW-0156">Chromatin regulator</keyword>
<evidence type="ECO:0000256" key="8">
    <source>
        <dbReference type="SAM" id="MobiDB-lite"/>
    </source>
</evidence>
<keyword evidence="6" id="KW-0539">Nucleus</keyword>
<protein>
    <recommendedName>
        <fullName evidence="11">Chromatin modification-related protein EAF7</fullName>
    </recommendedName>
</protein>
<dbReference type="PANTHER" id="PTHR13581">
    <property type="entry name" value="MRG-BINDING PROTEIN"/>
    <property type="match status" value="1"/>
</dbReference>
<comment type="subcellular location">
    <subcellularLocation>
        <location evidence="1">Nucleus</location>
    </subcellularLocation>
</comment>
<dbReference type="Proteomes" id="UP000054383">
    <property type="component" value="Unassembled WGS sequence"/>
</dbReference>
<dbReference type="EMBL" id="CVMT01000006">
    <property type="protein sequence ID" value="CRG89708.1"/>
    <property type="molecule type" value="Genomic_DNA"/>
</dbReference>
<dbReference type="InterPro" id="IPR012423">
    <property type="entry name" value="Eaf7/MRGBP"/>
</dbReference>
<dbReference type="OMA" id="QHTRIPY"/>
<dbReference type="GO" id="GO:0006325">
    <property type="term" value="P:chromatin organization"/>
    <property type="evidence" value="ECO:0007669"/>
    <property type="project" value="UniProtKB-KW"/>
</dbReference>
<evidence type="ECO:0000256" key="5">
    <source>
        <dbReference type="ARBA" id="ARBA00023163"/>
    </source>
</evidence>
<evidence type="ECO:0000256" key="6">
    <source>
        <dbReference type="ARBA" id="ARBA00023242"/>
    </source>
</evidence>
<dbReference type="PANTHER" id="PTHR13581:SF5">
    <property type="entry name" value="MRG_MORF4L-BINDING PROTEIN"/>
    <property type="match status" value="1"/>
</dbReference>
<sequence length="296" mass="32896">MPPRKKQRRAAPDTPQPEDSKQSASTASARDSAPKSDTEYDLVNDPWTDEQETALLKGLVRWKPVGIHKHFRMIAISEYMKSQGYAPVNEEHTRIPGIWKKLDTLYNLSALDEMEDSVITPDAEESGESEYCPFELPDDEYGEMMFARRLASRRSESAETSTHAESRRGSTVADTDEPNSSPAPSRGRRGKSTRSSTRGTRSTRLQVEVEKPSPNHVSEDEEMEDADANEGDDEGDENTDGAEEDNEEEEQDAETPSSPAARNTRTQTTKSNKKDKKGSGPSTTGGATTRRTGRRR</sequence>
<feature type="compositionally biased region" description="Low complexity" evidence="8">
    <location>
        <begin position="279"/>
        <end position="290"/>
    </location>
</feature>
<feature type="compositionally biased region" description="Acidic residues" evidence="8">
    <location>
        <begin position="219"/>
        <end position="253"/>
    </location>
</feature>
<feature type="compositionally biased region" description="Low complexity" evidence="8">
    <location>
        <begin position="193"/>
        <end position="204"/>
    </location>
</feature>
<evidence type="ECO:0000256" key="7">
    <source>
        <dbReference type="ARBA" id="ARBA00025178"/>
    </source>
</evidence>
<dbReference type="GO" id="GO:0005634">
    <property type="term" value="C:nucleus"/>
    <property type="evidence" value="ECO:0007669"/>
    <property type="project" value="UniProtKB-SubCell"/>
</dbReference>
<reference evidence="9 10" key="1">
    <citation type="submission" date="2015-04" db="EMBL/GenBank/DDBJ databases">
        <authorList>
            <person name="Syromyatnikov M.Y."/>
            <person name="Popov V.N."/>
        </authorList>
    </citation>
    <scope>NUCLEOTIDE SEQUENCE [LARGE SCALE GENOMIC DNA]</scope>
    <source>
        <strain evidence="9">WF-38-12</strain>
    </source>
</reference>
<keyword evidence="5" id="KW-0804">Transcription</keyword>
<keyword evidence="4" id="KW-0805">Transcription regulation</keyword>
<feature type="compositionally biased region" description="Polar residues" evidence="8">
    <location>
        <begin position="255"/>
        <end position="270"/>
    </location>
</feature>
<dbReference type="GO" id="GO:0035267">
    <property type="term" value="C:NuA4 histone acetyltransferase complex"/>
    <property type="evidence" value="ECO:0007669"/>
    <property type="project" value="TreeGrafter"/>
</dbReference>